<organism evidence="2 3">
    <name type="scientific">Puccinia graminis f. sp. tritici</name>
    <dbReference type="NCBI Taxonomy" id="56615"/>
    <lineage>
        <taxon>Eukaryota</taxon>
        <taxon>Fungi</taxon>
        <taxon>Dikarya</taxon>
        <taxon>Basidiomycota</taxon>
        <taxon>Pucciniomycotina</taxon>
        <taxon>Pucciniomycetes</taxon>
        <taxon>Pucciniales</taxon>
        <taxon>Pucciniaceae</taxon>
        <taxon>Puccinia</taxon>
    </lineage>
</organism>
<name>A0A5B0M7E3_PUCGR</name>
<dbReference type="EMBL" id="VSWC01000170">
    <property type="protein sequence ID" value="KAA1071774.1"/>
    <property type="molecule type" value="Genomic_DNA"/>
</dbReference>
<dbReference type="AlphaFoldDB" id="A0A5B0M7E3"/>
<evidence type="ECO:0000256" key="1">
    <source>
        <dbReference type="SAM" id="MobiDB-lite"/>
    </source>
</evidence>
<accession>A0A5B0M7E3</accession>
<evidence type="ECO:0000313" key="2">
    <source>
        <dbReference type="EMBL" id="KAA1071774.1"/>
    </source>
</evidence>
<proteinExistence type="predicted"/>
<dbReference type="Proteomes" id="UP000324748">
    <property type="component" value="Unassembled WGS sequence"/>
</dbReference>
<feature type="region of interest" description="Disordered" evidence="1">
    <location>
        <begin position="1"/>
        <end position="22"/>
    </location>
</feature>
<reference evidence="2 3" key="1">
    <citation type="submission" date="2019-05" db="EMBL/GenBank/DDBJ databases">
        <title>Emergence of the Ug99 lineage of the wheat stem rust pathogen through somatic hybridization.</title>
        <authorList>
            <person name="Li F."/>
            <person name="Upadhyaya N.M."/>
            <person name="Sperschneider J."/>
            <person name="Matny O."/>
            <person name="Nguyen-Phuc H."/>
            <person name="Mago R."/>
            <person name="Raley C."/>
            <person name="Miller M.E."/>
            <person name="Silverstein K.A.T."/>
            <person name="Henningsen E."/>
            <person name="Hirsch C.D."/>
            <person name="Visser B."/>
            <person name="Pretorius Z.A."/>
            <person name="Steffenson B.J."/>
            <person name="Schwessinger B."/>
            <person name="Dodds P.N."/>
            <person name="Figueroa M."/>
        </authorList>
    </citation>
    <scope>NUCLEOTIDE SEQUENCE [LARGE SCALE GENOMIC DNA]</scope>
    <source>
        <strain evidence="2">21-0</strain>
    </source>
</reference>
<protein>
    <submittedName>
        <fullName evidence="2">Uncharacterized protein</fullName>
    </submittedName>
</protein>
<evidence type="ECO:0000313" key="3">
    <source>
        <dbReference type="Proteomes" id="UP000324748"/>
    </source>
</evidence>
<gene>
    <name evidence="2" type="ORF">PGT21_019035</name>
</gene>
<comment type="caution">
    <text evidence="2">The sequence shown here is derived from an EMBL/GenBank/DDBJ whole genome shotgun (WGS) entry which is preliminary data.</text>
</comment>
<keyword evidence="3" id="KW-1185">Reference proteome</keyword>
<sequence>MSGSHRAEQAPRAPSQGSAANGVNTVLSRMSPNSLYSSLKNNHPAGAIMMLILPQIADRFNPLGSNGRVNLLLSPQETGHSLSSAAINPNMFLQGNATGAGTNTTELARNQHPGLEEDVMDVTEGHEGNGSRGGVATSNLFGQVPEELMRRLSLDDNASSLVRQLSEVRPEDQWIVSIALLVANLSGAHLIQGEPARPREIAGAVEVVPGPFNYVQTIRLAISKPIVVLIPRVAFRLLPPPLFYFHDSLVTNQTTSKRITSHLAGRTMKRPTKASSDC</sequence>